<dbReference type="Gene3D" id="2.40.30.170">
    <property type="match status" value="1"/>
</dbReference>
<feature type="domain" description="Multidrug resistance protein MdtA-like alpha-helical hairpin" evidence="5">
    <location>
        <begin position="100"/>
        <end position="157"/>
    </location>
</feature>
<dbReference type="HOGENOM" id="CLU_018816_1_0_9"/>
<sequence>MRNFKVFTALMLAAALLVGGCGSKEQAQEKPVLVKTQQAGAGVNVESGDYSGTVMGRHETNMSFQVGGQILARNVQAGSRVRAGDVLMVIDARDVQQQSNQGDAQVASARAQLDLAEKNLERYSQLYQENAVSKATLDQYQTNYDAAFAAYRSALAQQTQGHNALGYTNLTAGANGVVSAVSAEEGQVVAAGQTVLTLVQTGEMEVEISVPENKVSELTLGMPVSVNFWALKGRADGTIREISPMADAATRTYKVRVAIPEPPEGMQLGMTANVSIKGTADGDSADGVILPLAAIFQDGDTPQVWVVGDDNTLTAKAVTVEDLGDDKVRVTGLAAGDIVVTAGVHKLHEGQSVRTEAD</sequence>
<evidence type="ECO:0000259" key="8">
    <source>
        <dbReference type="Pfam" id="PF25967"/>
    </source>
</evidence>
<dbReference type="AlphaFoldDB" id="I0GMF4"/>
<dbReference type="NCBIfam" id="TIGR01730">
    <property type="entry name" value="RND_mfp"/>
    <property type="match status" value="1"/>
</dbReference>
<dbReference type="Gene3D" id="2.40.50.100">
    <property type="match status" value="1"/>
</dbReference>
<evidence type="ECO:0000256" key="4">
    <source>
        <dbReference type="SAM" id="SignalP"/>
    </source>
</evidence>
<evidence type="ECO:0000313" key="10">
    <source>
        <dbReference type="Proteomes" id="UP000007887"/>
    </source>
</evidence>
<proteinExistence type="inferred from homology"/>
<organism evidence="9 10">
    <name type="scientific">Selenomonas ruminantium subsp. lactilytica (strain NBRC 103574 / TAM6421)</name>
    <dbReference type="NCBI Taxonomy" id="927704"/>
    <lineage>
        <taxon>Bacteria</taxon>
        <taxon>Bacillati</taxon>
        <taxon>Bacillota</taxon>
        <taxon>Negativicutes</taxon>
        <taxon>Selenomonadales</taxon>
        <taxon>Selenomonadaceae</taxon>
        <taxon>Selenomonas</taxon>
    </lineage>
</organism>
<protein>
    <submittedName>
        <fullName evidence="9">Putative HlyD family secretion protein</fullName>
    </submittedName>
</protein>
<dbReference type="PATRIC" id="fig|927704.6.peg.240"/>
<keyword evidence="3" id="KW-0813">Transport</keyword>
<evidence type="ECO:0000259" key="7">
    <source>
        <dbReference type="Pfam" id="PF25954"/>
    </source>
</evidence>
<dbReference type="GO" id="GO:0015562">
    <property type="term" value="F:efflux transmembrane transporter activity"/>
    <property type="evidence" value="ECO:0007669"/>
    <property type="project" value="TreeGrafter"/>
</dbReference>
<dbReference type="GO" id="GO:1990281">
    <property type="term" value="C:efflux pump complex"/>
    <property type="evidence" value="ECO:0007669"/>
    <property type="project" value="TreeGrafter"/>
</dbReference>
<accession>I0GMF4</accession>
<comment type="subcellular location">
    <subcellularLocation>
        <location evidence="1">Cell envelope</location>
    </subcellularLocation>
</comment>
<dbReference type="eggNOG" id="COG0845">
    <property type="taxonomic scope" value="Bacteria"/>
</dbReference>
<gene>
    <name evidence="9" type="ordered locus">SELR_02330</name>
</gene>
<dbReference type="RefSeq" id="WP_014423386.1">
    <property type="nucleotide sequence ID" value="NC_017068.1"/>
</dbReference>
<feature type="domain" description="Multidrug resistance protein MdtA-like barrel-sandwich hybrid" evidence="6">
    <location>
        <begin position="64"/>
        <end position="199"/>
    </location>
</feature>
<evidence type="ECO:0000259" key="5">
    <source>
        <dbReference type="Pfam" id="PF25876"/>
    </source>
</evidence>
<name>I0GMF4_SELRL</name>
<evidence type="ECO:0000256" key="1">
    <source>
        <dbReference type="ARBA" id="ARBA00004196"/>
    </source>
</evidence>
<dbReference type="Pfam" id="PF25967">
    <property type="entry name" value="RND-MFP_C"/>
    <property type="match status" value="1"/>
</dbReference>
<feature type="chain" id="PRO_5003626872" evidence="4">
    <location>
        <begin position="28"/>
        <end position="358"/>
    </location>
</feature>
<dbReference type="InterPro" id="IPR058627">
    <property type="entry name" value="MdtA-like_C"/>
</dbReference>
<dbReference type="PANTHER" id="PTHR30469:SF15">
    <property type="entry name" value="HLYD FAMILY OF SECRETION PROTEINS"/>
    <property type="match status" value="1"/>
</dbReference>
<dbReference type="InterPro" id="IPR058792">
    <property type="entry name" value="Beta-barrel_RND_2"/>
</dbReference>
<dbReference type="InterPro" id="IPR058624">
    <property type="entry name" value="MdtA-like_HH"/>
</dbReference>
<dbReference type="Gene3D" id="2.40.420.20">
    <property type="match status" value="1"/>
</dbReference>
<dbReference type="Pfam" id="PF25917">
    <property type="entry name" value="BSH_RND"/>
    <property type="match status" value="1"/>
</dbReference>
<dbReference type="InterPro" id="IPR006143">
    <property type="entry name" value="RND_pump_MFP"/>
</dbReference>
<dbReference type="Gene3D" id="1.10.287.470">
    <property type="entry name" value="Helix hairpin bin"/>
    <property type="match status" value="1"/>
</dbReference>
<feature type="domain" description="CusB-like beta-barrel" evidence="7">
    <location>
        <begin position="206"/>
        <end position="278"/>
    </location>
</feature>
<dbReference type="Proteomes" id="UP000007887">
    <property type="component" value="Chromosome"/>
</dbReference>
<feature type="domain" description="Multidrug resistance protein MdtA-like C-terminal permuted SH3" evidence="8">
    <location>
        <begin position="288"/>
        <end position="345"/>
    </location>
</feature>
<dbReference type="EMBL" id="AP012292">
    <property type="protein sequence ID" value="BAL81941.1"/>
    <property type="molecule type" value="Genomic_DNA"/>
</dbReference>
<dbReference type="SUPFAM" id="SSF111369">
    <property type="entry name" value="HlyD-like secretion proteins"/>
    <property type="match status" value="1"/>
</dbReference>
<dbReference type="PANTHER" id="PTHR30469">
    <property type="entry name" value="MULTIDRUG RESISTANCE PROTEIN MDTA"/>
    <property type="match status" value="1"/>
</dbReference>
<dbReference type="KEGG" id="sri:SELR_02330"/>
<dbReference type="PROSITE" id="PS51257">
    <property type="entry name" value="PROKAR_LIPOPROTEIN"/>
    <property type="match status" value="1"/>
</dbReference>
<evidence type="ECO:0000259" key="6">
    <source>
        <dbReference type="Pfam" id="PF25917"/>
    </source>
</evidence>
<feature type="signal peptide" evidence="4">
    <location>
        <begin position="1"/>
        <end position="27"/>
    </location>
</feature>
<dbReference type="InterPro" id="IPR058625">
    <property type="entry name" value="MdtA-like_BSH"/>
</dbReference>
<dbReference type="Pfam" id="PF25954">
    <property type="entry name" value="Beta-barrel_RND_2"/>
    <property type="match status" value="1"/>
</dbReference>
<evidence type="ECO:0000256" key="3">
    <source>
        <dbReference type="ARBA" id="ARBA00022448"/>
    </source>
</evidence>
<comment type="similarity">
    <text evidence="2">Belongs to the membrane fusion protein (MFP) (TC 8.A.1) family.</text>
</comment>
<evidence type="ECO:0000256" key="2">
    <source>
        <dbReference type="ARBA" id="ARBA00009477"/>
    </source>
</evidence>
<keyword evidence="4" id="KW-0732">Signal</keyword>
<reference evidence="9 10" key="1">
    <citation type="submission" date="2011-10" db="EMBL/GenBank/DDBJ databases">
        <title>Whole genome sequence of Selenomonas ruminantium subsp. lactilytica TAM6421.</title>
        <authorList>
            <person name="Oguchi A."/>
            <person name="Ankai A."/>
            <person name="Kaneko J."/>
            <person name="Yamada-Narita S."/>
            <person name="Fukui S."/>
            <person name="Takahashi M."/>
            <person name="Onodera T."/>
            <person name="Kojima S."/>
            <person name="Fushimi T."/>
            <person name="Abe N."/>
            <person name="Kamio Y."/>
            <person name="Yamazaki S."/>
            <person name="Fujita N."/>
        </authorList>
    </citation>
    <scope>NUCLEOTIDE SEQUENCE [LARGE SCALE GENOMIC DNA]</scope>
    <source>
        <strain evidence="10">NBRC 103574 / TAM6421</strain>
    </source>
</reference>
<evidence type="ECO:0000313" key="9">
    <source>
        <dbReference type="EMBL" id="BAL81941.1"/>
    </source>
</evidence>
<dbReference type="Pfam" id="PF25876">
    <property type="entry name" value="HH_MFP_RND"/>
    <property type="match status" value="1"/>
</dbReference>